<dbReference type="GO" id="GO:0005576">
    <property type="term" value="C:extracellular region"/>
    <property type="evidence" value="ECO:0007669"/>
    <property type="project" value="TreeGrafter"/>
</dbReference>
<evidence type="ECO:0000256" key="1">
    <source>
        <dbReference type="ARBA" id="ARBA00008682"/>
    </source>
</evidence>
<proteinExistence type="inferred from homology"/>
<dbReference type="SUPFAM" id="SSF56112">
    <property type="entry name" value="Protein kinase-like (PK-like)"/>
    <property type="match status" value="1"/>
</dbReference>
<evidence type="ECO:0000256" key="4">
    <source>
        <dbReference type="ARBA" id="ARBA00022679"/>
    </source>
</evidence>
<dbReference type="SUPFAM" id="SSF54556">
    <property type="entry name" value="Chitinase insertion domain"/>
    <property type="match status" value="2"/>
</dbReference>
<dbReference type="InterPro" id="IPR050314">
    <property type="entry name" value="Glycosyl_Hydrlase_18"/>
</dbReference>
<keyword evidence="16" id="KW-0472">Membrane</keyword>
<evidence type="ECO:0000256" key="16">
    <source>
        <dbReference type="SAM" id="Phobius"/>
    </source>
</evidence>
<keyword evidence="6" id="KW-0547">Nucleotide-binding</keyword>
<dbReference type="InterPro" id="IPR001223">
    <property type="entry name" value="Glyco_hydro18_cat"/>
</dbReference>
<evidence type="ECO:0000256" key="2">
    <source>
        <dbReference type="ARBA" id="ARBA00012513"/>
    </source>
</evidence>
<dbReference type="FunFam" id="3.10.50.10:FF:000015">
    <property type="entry name" value="Chitotriosidase-1"/>
    <property type="match status" value="1"/>
</dbReference>
<dbReference type="InterPro" id="IPR000719">
    <property type="entry name" value="Prot_kinase_dom"/>
</dbReference>
<dbReference type="Gene3D" id="3.30.200.20">
    <property type="entry name" value="Phosphorylase Kinase, domain 1"/>
    <property type="match status" value="1"/>
</dbReference>
<evidence type="ECO:0000256" key="12">
    <source>
        <dbReference type="ARBA" id="ARBA00023295"/>
    </source>
</evidence>
<feature type="signal peptide" evidence="17">
    <location>
        <begin position="1"/>
        <end position="23"/>
    </location>
</feature>
<dbReference type="PROSITE" id="PS51257">
    <property type="entry name" value="PROKAR_LIPOPROTEIN"/>
    <property type="match status" value="1"/>
</dbReference>
<dbReference type="PROSITE" id="PS00108">
    <property type="entry name" value="PROTEIN_KINASE_ST"/>
    <property type="match status" value="1"/>
</dbReference>
<dbReference type="SMART" id="SM00220">
    <property type="entry name" value="S_TKc"/>
    <property type="match status" value="1"/>
</dbReference>
<comment type="catalytic activity">
    <reaction evidence="13">
        <text>L-threonyl-[protein] + ATP = O-phospho-L-threonyl-[protein] + ADP + H(+)</text>
        <dbReference type="Rhea" id="RHEA:46608"/>
        <dbReference type="Rhea" id="RHEA-COMP:11060"/>
        <dbReference type="Rhea" id="RHEA-COMP:11605"/>
        <dbReference type="ChEBI" id="CHEBI:15378"/>
        <dbReference type="ChEBI" id="CHEBI:30013"/>
        <dbReference type="ChEBI" id="CHEBI:30616"/>
        <dbReference type="ChEBI" id="CHEBI:61977"/>
        <dbReference type="ChEBI" id="CHEBI:456216"/>
        <dbReference type="EC" id="2.7.11.1"/>
    </reaction>
</comment>
<dbReference type="InterPro" id="IPR008271">
    <property type="entry name" value="Ser/Thr_kinase_AS"/>
</dbReference>
<dbReference type="SUPFAM" id="SSF51445">
    <property type="entry name" value="(Trans)glycosidases"/>
    <property type="match status" value="2"/>
</dbReference>
<evidence type="ECO:0000256" key="9">
    <source>
        <dbReference type="ARBA" id="ARBA00022840"/>
    </source>
</evidence>
<keyword evidence="12 15" id="KW-0326">Glycosidase</keyword>
<keyword evidence="11" id="KW-0325">Glycoprotein</keyword>
<feature type="domain" description="GH18" evidence="19">
    <location>
        <begin position="807"/>
        <end position="1154"/>
    </location>
</feature>
<evidence type="ECO:0000256" key="6">
    <source>
        <dbReference type="ARBA" id="ARBA00022741"/>
    </source>
</evidence>
<dbReference type="PANTHER" id="PTHR11177">
    <property type="entry name" value="CHITINASE"/>
    <property type="match status" value="1"/>
</dbReference>
<dbReference type="SMART" id="SM00636">
    <property type="entry name" value="Glyco_18"/>
    <property type="match status" value="2"/>
</dbReference>
<evidence type="ECO:0000256" key="13">
    <source>
        <dbReference type="ARBA" id="ARBA00047899"/>
    </source>
</evidence>
<dbReference type="GO" id="GO:0004568">
    <property type="term" value="F:chitinase activity"/>
    <property type="evidence" value="ECO:0007669"/>
    <property type="project" value="TreeGrafter"/>
</dbReference>
<dbReference type="InterPro" id="IPR029070">
    <property type="entry name" value="Chitinase_insertion_sf"/>
</dbReference>
<dbReference type="CDD" id="cd02879">
    <property type="entry name" value="GH18_plant_chitinase_class_V"/>
    <property type="match status" value="2"/>
</dbReference>
<keyword evidence="16" id="KW-0812">Transmembrane</keyword>
<evidence type="ECO:0000256" key="15">
    <source>
        <dbReference type="RuleBase" id="RU000489"/>
    </source>
</evidence>
<organism evidence="20 21">
    <name type="scientific">Punica granatum</name>
    <name type="common">Pomegranate</name>
    <dbReference type="NCBI Taxonomy" id="22663"/>
    <lineage>
        <taxon>Eukaryota</taxon>
        <taxon>Viridiplantae</taxon>
        <taxon>Streptophyta</taxon>
        <taxon>Embryophyta</taxon>
        <taxon>Tracheophyta</taxon>
        <taxon>Spermatophyta</taxon>
        <taxon>Magnoliopsida</taxon>
        <taxon>eudicotyledons</taxon>
        <taxon>Gunneridae</taxon>
        <taxon>Pentapetalae</taxon>
        <taxon>rosids</taxon>
        <taxon>malvids</taxon>
        <taxon>Myrtales</taxon>
        <taxon>Lythraceae</taxon>
        <taxon>Punica</taxon>
    </lineage>
</organism>
<dbReference type="OrthoDB" id="73875at2759"/>
<dbReference type="GeneID" id="116200094"/>
<dbReference type="Gene3D" id="3.10.50.10">
    <property type="match status" value="2"/>
</dbReference>
<evidence type="ECO:0000256" key="3">
    <source>
        <dbReference type="ARBA" id="ARBA00022527"/>
    </source>
</evidence>
<dbReference type="Pfam" id="PF00704">
    <property type="entry name" value="Glyco_hydro_18"/>
    <property type="match status" value="2"/>
</dbReference>
<evidence type="ECO:0000256" key="7">
    <source>
        <dbReference type="ARBA" id="ARBA00022777"/>
    </source>
</evidence>
<evidence type="ECO:0000256" key="5">
    <source>
        <dbReference type="ARBA" id="ARBA00022729"/>
    </source>
</evidence>
<keyword evidence="5 17" id="KW-0732">Signal</keyword>
<dbReference type="Gene3D" id="1.10.510.10">
    <property type="entry name" value="Transferase(Phosphotransferase) domain 1"/>
    <property type="match status" value="1"/>
</dbReference>
<keyword evidence="9" id="KW-0067">ATP-binding</keyword>
<keyword evidence="8 15" id="KW-0378">Hydrolase</keyword>
<dbReference type="GO" id="GO:0006032">
    <property type="term" value="P:chitin catabolic process"/>
    <property type="evidence" value="ECO:0007669"/>
    <property type="project" value="TreeGrafter"/>
</dbReference>
<evidence type="ECO:0000256" key="8">
    <source>
        <dbReference type="ARBA" id="ARBA00022801"/>
    </source>
</evidence>
<dbReference type="FunFam" id="3.10.50.10:FF:000003">
    <property type="entry name" value="Class V chitinase CHIT5b"/>
    <property type="match status" value="1"/>
</dbReference>
<evidence type="ECO:0000256" key="11">
    <source>
        <dbReference type="ARBA" id="ARBA00023180"/>
    </source>
</evidence>
<dbReference type="GO" id="GO:0004674">
    <property type="term" value="F:protein serine/threonine kinase activity"/>
    <property type="evidence" value="ECO:0007669"/>
    <property type="project" value="UniProtKB-KW"/>
</dbReference>
<dbReference type="FunFam" id="1.10.510.10:FF:000060">
    <property type="entry name" value="G-type lectin S-receptor-like serine/threonine-protein kinase"/>
    <property type="match status" value="1"/>
</dbReference>
<reference evidence="20" key="1">
    <citation type="journal article" date="2020" name="Plant Biotechnol. J.">
        <title>The pomegranate (Punica granatum L.) draft genome dissects genetic divergence between soft- and hard-seeded cultivars.</title>
        <authorList>
            <person name="Luo X."/>
            <person name="Li H."/>
            <person name="Wu Z."/>
            <person name="Yao W."/>
            <person name="Zhao P."/>
            <person name="Cao D."/>
            <person name="Yu H."/>
            <person name="Li K."/>
            <person name="Poudel K."/>
            <person name="Zhao D."/>
            <person name="Zhang F."/>
            <person name="Xia X."/>
            <person name="Chen L."/>
            <person name="Wang Q."/>
            <person name="Jing D."/>
            <person name="Cao S."/>
        </authorList>
    </citation>
    <scope>NUCLEOTIDE SEQUENCE [LARGE SCALE GENOMIC DNA]</scope>
    <source>
        <strain evidence="20">cv. Tunisia</strain>
    </source>
</reference>
<keyword evidence="3" id="KW-0723">Serine/threonine-protein kinase</keyword>
<keyword evidence="10" id="KW-1015">Disulfide bond</keyword>
<dbReference type="InterPro" id="IPR017853">
    <property type="entry name" value="GH"/>
</dbReference>
<keyword evidence="20" id="KW-1185">Reference proteome</keyword>
<reference evidence="21" key="2">
    <citation type="submission" date="2025-08" db="UniProtKB">
        <authorList>
            <consortium name="RefSeq"/>
        </authorList>
    </citation>
    <scope>IDENTIFICATION</scope>
    <source>
        <tissue evidence="21">Leaf</tissue>
    </source>
</reference>
<evidence type="ECO:0000256" key="14">
    <source>
        <dbReference type="ARBA" id="ARBA00048679"/>
    </source>
</evidence>
<feature type="transmembrane region" description="Helical" evidence="16">
    <location>
        <begin position="389"/>
        <end position="409"/>
    </location>
</feature>
<evidence type="ECO:0000259" key="19">
    <source>
        <dbReference type="PROSITE" id="PS51910"/>
    </source>
</evidence>
<dbReference type="InterPro" id="IPR001579">
    <property type="entry name" value="Glyco_hydro_18_chit_AS"/>
</dbReference>
<dbReference type="RefSeq" id="XP_031386645.1">
    <property type="nucleotide sequence ID" value="XM_031530785.1"/>
</dbReference>
<keyword evidence="4" id="KW-0808">Transferase</keyword>
<dbReference type="FunFam" id="3.30.200.20:FF:000195">
    <property type="entry name" value="G-type lectin S-receptor-like serine/threonine-protein kinase"/>
    <property type="match status" value="1"/>
</dbReference>
<comment type="similarity">
    <text evidence="1">Belongs to the glycosyl hydrolase 18 family. Chitinase class V subfamily.</text>
</comment>
<protein>
    <recommendedName>
        <fullName evidence="2">non-specific serine/threonine protein kinase</fullName>
        <ecNumber evidence="2">2.7.11.1</ecNumber>
    </recommendedName>
</protein>
<accession>A0A6P8CS72</accession>
<sequence>MNRRTAIYFFFCFVIIAFTGCLAEEQRPWIKAGYWYAGSESPIPDINSALFTHLICAFAAVNTSTFELSIPPSALQYFSTFTNITKLKNPSLVTLLSIWNGLSATNRSMLGLELSSSPLSSMVSDPSRRKSFIESSIRTARLYGFKGLDLFWVWPQTASDMIHMASLFDEWRAAVESEPRDPNEPKLILTMGVHYSPTCNSVNYPVEKLRKNFDWVHLVTYDYHLPMKEGVAGAPAALYDPRSDLNTDFGIKEWIRREFPVNKLVLGLPFHGYAWTLVGPGNDRIGAPASGLAVTRDGSMSYKYIKWYVRSYKASVVYDANYVTNYCSIGLIWIGFDDVEAIKAKVAYAREKGLTGFNVFQVINDDNWVLSHAAQEDACHHRKTQRLCLIVLLPIVLIAILLALVVCYFRSRGLRPQGVFLLRRMSQSSSEVNASTAQNFEEDTPNLLRFSFGIIRAATDNFSDANKLGEGGYGPVFKGELPNGQVMAVKRLSESSIQGVEEFKNEVTLTARLQHVNLVRLLGFCTDRQEKMLIYEYLPNKNLDYYLFDPIRRRVFDWGKRVKIIEGVCQGLLYLQEYSNFTVIHRDLKGGNILLDAEMNPKISDFGMAKLFRKGKVEANTGRIVGTYGFVPPEYVQHGLYSMKYDVYSFGVVLLQIISSKRISNDNGPNEDWNLSEYAYELWKEGKEFEFIDPILDDSDSLFKTTRCLQVGLLCVQTNPVDRPSMVEVCSMLKSEASSTIPLPRRPAFSAKKDEFSESITPSNRDEVADPFVRQSEEAEGEGALTECWSMNYSNQAAARTNAAPVAVKGAYWPSWFADTLPPSAIETSLFTHIYFAFLSPSNETYKFEVSGSTAALLSNFTMSLSLKRPRVKTLISIGGGGDGPDLYSRMASSSSTRKAFIDSSIALARKFGFDGLDLDWEFPQNPGQMEDFGLLLKEWRAAVNHEARAARRPPLLLTAAVYFAADFFLDEVHRAYPARQISENLDWINAMCYDYHGSWDTSATGAQAAFFDPNSNISSSYGLGSWIRAGVPRKKIIMGLPLYGRTWELKDPNINGIGAAAVGLGPGDEGVLLYHQVVAFNKQNGAEVVYDKTTVSTYSYLGKSWIGYDDVTSTTAKIKLAQSLRLGGYFFWALSYDNNWTISTQASKAWPYGR</sequence>
<evidence type="ECO:0000259" key="18">
    <source>
        <dbReference type="PROSITE" id="PS50011"/>
    </source>
</evidence>
<dbReference type="GO" id="GO:0008061">
    <property type="term" value="F:chitin binding"/>
    <property type="evidence" value="ECO:0007669"/>
    <property type="project" value="InterPro"/>
</dbReference>
<comment type="catalytic activity">
    <reaction evidence="14">
        <text>L-seryl-[protein] + ATP = O-phospho-L-seryl-[protein] + ADP + H(+)</text>
        <dbReference type="Rhea" id="RHEA:17989"/>
        <dbReference type="Rhea" id="RHEA-COMP:9863"/>
        <dbReference type="Rhea" id="RHEA-COMP:11604"/>
        <dbReference type="ChEBI" id="CHEBI:15378"/>
        <dbReference type="ChEBI" id="CHEBI:29999"/>
        <dbReference type="ChEBI" id="CHEBI:30616"/>
        <dbReference type="ChEBI" id="CHEBI:83421"/>
        <dbReference type="ChEBI" id="CHEBI:456216"/>
        <dbReference type="EC" id="2.7.11.1"/>
    </reaction>
</comment>
<dbReference type="AlphaFoldDB" id="A0A6P8CS72"/>
<feature type="domain" description="Protein kinase" evidence="18">
    <location>
        <begin position="462"/>
        <end position="749"/>
    </location>
</feature>
<dbReference type="PROSITE" id="PS51910">
    <property type="entry name" value="GH18_2"/>
    <property type="match status" value="2"/>
</dbReference>
<dbReference type="InterPro" id="IPR011583">
    <property type="entry name" value="Chitinase_II/V-like_cat"/>
</dbReference>
<dbReference type="EC" id="2.7.11.1" evidence="2"/>
<dbReference type="GO" id="GO:0005975">
    <property type="term" value="P:carbohydrate metabolic process"/>
    <property type="evidence" value="ECO:0007669"/>
    <property type="project" value="InterPro"/>
</dbReference>
<dbReference type="Proteomes" id="UP000515151">
    <property type="component" value="Chromosome 3"/>
</dbReference>
<keyword evidence="7" id="KW-0418">Kinase</keyword>
<keyword evidence="16" id="KW-1133">Transmembrane helix</keyword>
<evidence type="ECO:0000256" key="10">
    <source>
        <dbReference type="ARBA" id="ARBA00023157"/>
    </source>
</evidence>
<dbReference type="CDD" id="cd14066">
    <property type="entry name" value="STKc_IRAK"/>
    <property type="match status" value="1"/>
</dbReference>
<feature type="domain" description="GH18" evidence="19">
    <location>
        <begin position="29"/>
        <end position="381"/>
    </location>
</feature>
<gene>
    <name evidence="21" type="primary">LOC116200094</name>
</gene>
<dbReference type="Pfam" id="PF00069">
    <property type="entry name" value="Pkinase"/>
    <property type="match status" value="1"/>
</dbReference>
<dbReference type="GO" id="GO:0005524">
    <property type="term" value="F:ATP binding"/>
    <property type="evidence" value="ECO:0007669"/>
    <property type="project" value="UniProtKB-KW"/>
</dbReference>
<dbReference type="PROSITE" id="PS01095">
    <property type="entry name" value="GH18_1"/>
    <property type="match status" value="1"/>
</dbReference>
<evidence type="ECO:0000313" key="20">
    <source>
        <dbReference type="Proteomes" id="UP000515151"/>
    </source>
</evidence>
<dbReference type="PANTHER" id="PTHR11177:SF396">
    <property type="entry name" value="NOD FACTOR HYDROLASE PROTEIN 1"/>
    <property type="match status" value="1"/>
</dbReference>
<evidence type="ECO:0000256" key="17">
    <source>
        <dbReference type="SAM" id="SignalP"/>
    </source>
</evidence>
<evidence type="ECO:0000313" key="21">
    <source>
        <dbReference type="RefSeq" id="XP_031386645.1"/>
    </source>
</evidence>
<name>A0A6P8CS72_PUNGR</name>
<feature type="chain" id="PRO_5027997457" description="non-specific serine/threonine protein kinase" evidence="17">
    <location>
        <begin position="24"/>
        <end position="1155"/>
    </location>
</feature>
<dbReference type="InterPro" id="IPR011009">
    <property type="entry name" value="Kinase-like_dom_sf"/>
</dbReference>
<dbReference type="PROSITE" id="PS50011">
    <property type="entry name" value="PROTEIN_KINASE_DOM"/>
    <property type="match status" value="1"/>
</dbReference>
<dbReference type="Gene3D" id="3.20.20.80">
    <property type="entry name" value="Glycosidases"/>
    <property type="match status" value="2"/>
</dbReference>